<evidence type="ECO:0000313" key="7">
    <source>
        <dbReference type="Proteomes" id="UP000644441"/>
    </source>
</evidence>
<feature type="binding site" evidence="3">
    <location>
        <position position="54"/>
    </location>
    <ligand>
        <name>substrate</name>
    </ligand>
</feature>
<dbReference type="HAMAP" id="MF_01121">
    <property type="entry name" value="Sirtuin_ClassIII"/>
    <property type="match status" value="1"/>
</dbReference>
<dbReference type="NCBIfam" id="NF001755">
    <property type="entry name" value="PRK00481.1-5"/>
    <property type="match status" value="1"/>
</dbReference>
<dbReference type="InterPro" id="IPR050134">
    <property type="entry name" value="NAD-dep_sirtuin_deacylases"/>
</dbReference>
<comment type="function">
    <text evidence="3">NAD-dependent lysine deacetylase and desuccinylase that specifically removes acetyl and succinyl groups on target proteins. Modulates the activities of several proteins which are inactive in their acylated form.</text>
</comment>
<comment type="similarity">
    <text evidence="3">Belongs to the sirtuin family. Class III subfamily.</text>
</comment>
<dbReference type="Proteomes" id="UP000644441">
    <property type="component" value="Unassembled WGS sequence"/>
</dbReference>
<keyword evidence="1" id="KW-0808">Transferase</keyword>
<keyword evidence="3" id="KW-0862">Zinc</keyword>
<feature type="binding site" evidence="3">
    <location>
        <position position="136"/>
    </location>
    <ligand>
        <name>Zn(2+)</name>
        <dbReference type="ChEBI" id="CHEBI:29105"/>
    </ligand>
</feature>
<feature type="binding site" evidence="3">
    <location>
        <begin position="91"/>
        <end position="94"/>
    </location>
    <ligand>
        <name>NAD(+)</name>
        <dbReference type="ChEBI" id="CHEBI:57540"/>
    </ligand>
</feature>
<evidence type="ECO:0000256" key="2">
    <source>
        <dbReference type="ARBA" id="ARBA00023027"/>
    </source>
</evidence>
<keyword evidence="2 3" id="KW-0520">NAD</keyword>
<evidence type="ECO:0000256" key="1">
    <source>
        <dbReference type="ARBA" id="ARBA00022679"/>
    </source>
</evidence>
<dbReference type="CDD" id="cd01412">
    <property type="entry name" value="SIRT5_Af1_CobB"/>
    <property type="match status" value="1"/>
</dbReference>
<comment type="caution">
    <text evidence="3 4">Lacks conserved residue(s) required for the propagation of feature annotation.</text>
</comment>
<organism evidence="6 7">
    <name type="scientific">Alloalcanivorax venustensis ISO4</name>
    <dbReference type="NCBI Taxonomy" id="1177184"/>
    <lineage>
        <taxon>Bacteria</taxon>
        <taxon>Pseudomonadati</taxon>
        <taxon>Pseudomonadota</taxon>
        <taxon>Gammaproteobacteria</taxon>
        <taxon>Oceanospirillales</taxon>
        <taxon>Alcanivoracaceae</taxon>
        <taxon>Alloalcanivorax</taxon>
    </lineage>
</organism>
<keyword evidence="7" id="KW-1185">Reference proteome</keyword>
<dbReference type="InterPro" id="IPR026590">
    <property type="entry name" value="Ssirtuin_cat_dom"/>
</dbReference>
<comment type="catalytic activity">
    <reaction evidence="3">
        <text>N(6)-succinyl-L-lysyl-[protein] + NAD(+) + H2O = 2''-O-succinyl-ADP-D-ribose + nicotinamide + L-lysyl-[protein]</text>
        <dbReference type="Rhea" id="RHEA:47668"/>
        <dbReference type="Rhea" id="RHEA-COMP:9752"/>
        <dbReference type="Rhea" id="RHEA-COMP:11877"/>
        <dbReference type="ChEBI" id="CHEBI:15377"/>
        <dbReference type="ChEBI" id="CHEBI:17154"/>
        <dbReference type="ChEBI" id="CHEBI:29969"/>
        <dbReference type="ChEBI" id="CHEBI:57540"/>
        <dbReference type="ChEBI" id="CHEBI:87830"/>
        <dbReference type="ChEBI" id="CHEBI:87832"/>
    </reaction>
</comment>
<reference evidence="6 7" key="1">
    <citation type="submission" date="2012-09" db="EMBL/GenBank/DDBJ databases">
        <title>Genome Sequence of alkane-degrading Bacterium Alcanivorax venustensis ISO4.</title>
        <authorList>
            <person name="Lai Q."/>
            <person name="Shao Z."/>
        </authorList>
    </citation>
    <scope>NUCLEOTIDE SEQUENCE [LARGE SCALE GENOMIC DNA]</scope>
    <source>
        <strain evidence="6 7">ISO4</strain>
    </source>
</reference>
<dbReference type="Gene3D" id="3.30.1600.10">
    <property type="entry name" value="SIR2/SIRT2 'Small Domain"/>
    <property type="match status" value="1"/>
</dbReference>
<evidence type="ECO:0000259" key="5">
    <source>
        <dbReference type="PROSITE" id="PS50305"/>
    </source>
</evidence>
<dbReference type="InterPro" id="IPR027546">
    <property type="entry name" value="Sirtuin_class_III"/>
</dbReference>
<feature type="binding site" evidence="3">
    <location>
        <begin position="10"/>
        <end position="29"/>
    </location>
    <ligand>
        <name>NAD(+)</name>
        <dbReference type="ChEBI" id="CHEBI:57540"/>
    </ligand>
</feature>
<dbReference type="PROSITE" id="PS50305">
    <property type="entry name" value="SIRTUIN"/>
    <property type="match status" value="1"/>
</dbReference>
<accession>A0ABS0AJS0</accession>
<proteinExistence type="inferred from homology"/>
<feature type="domain" description="Deacetylase sirtuin-type" evidence="5">
    <location>
        <begin position="1"/>
        <end position="234"/>
    </location>
</feature>
<dbReference type="Pfam" id="PF02146">
    <property type="entry name" value="SIR2"/>
    <property type="match status" value="1"/>
</dbReference>
<dbReference type="EMBL" id="ARXR01000023">
    <property type="protein sequence ID" value="MBF5053842.1"/>
    <property type="molecule type" value="Genomic_DNA"/>
</dbReference>
<dbReference type="PANTHER" id="PTHR11085:SF4">
    <property type="entry name" value="NAD-DEPENDENT PROTEIN DEACYLASE"/>
    <property type="match status" value="1"/>
</dbReference>
<feature type="binding site" evidence="3">
    <location>
        <position position="57"/>
    </location>
    <ligand>
        <name>substrate</name>
    </ligand>
</feature>
<feature type="binding site" evidence="3">
    <location>
        <position position="220"/>
    </location>
    <ligand>
        <name>NAD(+)</name>
        <dbReference type="ChEBI" id="CHEBI:57540"/>
    </ligand>
</feature>
<dbReference type="InterPro" id="IPR029035">
    <property type="entry name" value="DHS-like_NAD/FAD-binding_dom"/>
</dbReference>
<keyword evidence="3" id="KW-0963">Cytoplasm</keyword>
<feature type="active site" description="Proton acceptor" evidence="3">
    <location>
        <position position="109"/>
    </location>
</feature>
<dbReference type="EC" id="2.3.1.286" evidence="3"/>
<evidence type="ECO:0000256" key="4">
    <source>
        <dbReference type="PROSITE-ProRule" id="PRU00236"/>
    </source>
</evidence>
<dbReference type="SUPFAM" id="SSF52467">
    <property type="entry name" value="DHS-like NAD/FAD-binding domain"/>
    <property type="match status" value="1"/>
</dbReference>
<comment type="cofactor">
    <cofactor evidence="3">
        <name>Zn(2+)</name>
        <dbReference type="ChEBI" id="CHEBI:29105"/>
    </cofactor>
    <text evidence="3">Binds 1 zinc ion per subunit.</text>
</comment>
<feature type="binding site" evidence="3">
    <location>
        <begin position="202"/>
        <end position="204"/>
    </location>
    <ligand>
        <name>NAD(+)</name>
        <dbReference type="ChEBI" id="CHEBI:57540"/>
    </ligand>
</feature>
<comment type="subcellular location">
    <subcellularLocation>
        <location evidence="3">Cytoplasm</location>
    </subcellularLocation>
</comment>
<keyword evidence="3" id="KW-0479">Metal-binding</keyword>
<dbReference type="Gene3D" id="3.40.50.1220">
    <property type="entry name" value="TPP-binding domain"/>
    <property type="match status" value="1"/>
</dbReference>
<comment type="domain">
    <text evidence="3">2 residues (Tyr-54 and Arg-57) present in a large hydrophobic pocket are probably involved in substrate specificity. They are important for desuccinylation activity, but dispensable for deacetylation activity.</text>
</comment>
<comment type="catalytic activity">
    <reaction evidence="3">
        <text>N(6)-acetyl-L-lysyl-[protein] + NAD(+) + H2O = 2''-O-acetyl-ADP-D-ribose + nicotinamide + L-lysyl-[protein]</text>
        <dbReference type="Rhea" id="RHEA:43636"/>
        <dbReference type="Rhea" id="RHEA-COMP:9752"/>
        <dbReference type="Rhea" id="RHEA-COMP:10731"/>
        <dbReference type="ChEBI" id="CHEBI:15377"/>
        <dbReference type="ChEBI" id="CHEBI:17154"/>
        <dbReference type="ChEBI" id="CHEBI:29969"/>
        <dbReference type="ChEBI" id="CHEBI:57540"/>
        <dbReference type="ChEBI" id="CHEBI:61930"/>
        <dbReference type="ChEBI" id="CHEBI:83767"/>
        <dbReference type="EC" id="2.3.1.286"/>
    </reaction>
</comment>
<feature type="binding site" evidence="3">
    <location>
        <position position="117"/>
    </location>
    <ligand>
        <name>Zn(2+)</name>
        <dbReference type="ChEBI" id="CHEBI:29105"/>
    </ligand>
</feature>
<name>A0ABS0AJS0_9GAMM</name>
<protein>
    <recommendedName>
        <fullName evidence="3">NAD-dependent protein deacylase</fullName>
        <ecNumber evidence="3">2.3.1.286</ecNumber>
    </recommendedName>
    <alternativeName>
        <fullName evidence="3">Regulatory protein SIR2 homolog</fullName>
    </alternativeName>
</protein>
<evidence type="ECO:0000313" key="6">
    <source>
        <dbReference type="EMBL" id="MBF5053842.1"/>
    </source>
</evidence>
<dbReference type="RefSeq" id="WP_194856437.1">
    <property type="nucleotide sequence ID" value="NZ_ARXR01000023.1"/>
</dbReference>
<dbReference type="InterPro" id="IPR003000">
    <property type="entry name" value="Sirtuin"/>
</dbReference>
<comment type="caution">
    <text evidence="6">The sequence shown here is derived from an EMBL/GenBank/DDBJ whole genome shotgun (WGS) entry which is preliminary data.</text>
</comment>
<gene>
    <name evidence="3" type="primary">cobB</name>
    <name evidence="6" type="ORF">ISO4_02444</name>
</gene>
<dbReference type="InterPro" id="IPR026591">
    <property type="entry name" value="Sirtuin_cat_small_dom_sf"/>
</dbReference>
<feature type="binding site" evidence="3">
    <location>
        <begin position="176"/>
        <end position="178"/>
    </location>
    <ligand>
        <name>NAD(+)</name>
        <dbReference type="ChEBI" id="CHEBI:57540"/>
    </ligand>
</feature>
<evidence type="ECO:0000256" key="3">
    <source>
        <dbReference type="HAMAP-Rule" id="MF_01121"/>
    </source>
</evidence>
<sequence>MQERIVILTGAGISAESGINTFRDAGGLWENHRIEDVATPEAFQRDPHGVQSFYNQRREQLRDPAIQPNAAHRALAELEQSLPGQVLVVTQNVDDLHERAGSRNVIHMHGELLKARCQSTETLVPADRDLDPALSCTVCGAAGCLRPHVVWFGEMPLEMERIYATLAGCERFISIGTSGNVYPAAGFVAEARASGAHTTELNLEPSEQLTAFHEHRHGRATELVPAYVRELLGDTSATLSRQ</sequence>
<dbReference type="PANTHER" id="PTHR11085">
    <property type="entry name" value="NAD-DEPENDENT PROTEIN DEACYLASE SIRTUIN-5, MITOCHONDRIAL-RELATED"/>
    <property type="match status" value="1"/>
</dbReference>